<dbReference type="Pfam" id="PF00756">
    <property type="entry name" value="Esterase"/>
    <property type="match status" value="1"/>
</dbReference>
<keyword evidence="7" id="KW-1185">Reference proteome</keyword>
<organism evidence="6 7">
    <name type="scientific">Paraburkholderia phytofirmans OLGA172</name>
    <dbReference type="NCBI Taxonomy" id="1417228"/>
    <lineage>
        <taxon>Bacteria</taxon>
        <taxon>Pseudomonadati</taxon>
        <taxon>Pseudomonadota</taxon>
        <taxon>Betaproteobacteria</taxon>
        <taxon>Burkholderiales</taxon>
        <taxon>Burkholderiaceae</taxon>
        <taxon>Paraburkholderia</taxon>
    </lineage>
</organism>
<accession>A0A160FHU8</accession>
<dbReference type="InterPro" id="IPR000801">
    <property type="entry name" value="Esterase-like"/>
</dbReference>
<evidence type="ECO:0000256" key="5">
    <source>
        <dbReference type="ARBA" id="ARBA00047590"/>
    </source>
</evidence>
<dbReference type="SUPFAM" id="SSF53474">
    <property type="entry name" value="alpha/beta-Hydrolases"/>
    <property type="match status" value="1"/>
</dbReference>
<comment type="similarity">
    <text evidence="1">Belongs to the esterase D family.</text>
</comment>
<evidence type="ECO:0000256" key="4">
    <source>
        <dbReference type="ARBA" id="ARBA00022801"/>
    </source>
</evidence>
<keyword evidence="3" id="KW-0719">Serine esterase</keyword>
<dbReference type="PANTHER" id="PTHR10061">
    <property type="entry name" value="S-FORMYLGLUTATHIONE HYDROLASE"/>
    <property type="match status" value="1"/>
</dbReference>
<dbReference type="PANTHER" id="PTHR10061:SF0">
    <property type="entry name" value="S-FORMYLGLUTATHIONE HYDROLASE"/>
    <property type="match status" value="1"/>
</dbReference>
<evidence type="ECO:0000313" key="6">
    <source>
        <dbReference type="EMBL" id="ANB71770.1"/>
    </source>
</evidence>
<keyword evidence="4" id="KW-0378">Hydrolase</keyword>
<sequence>MCFGVYLPPQASRGKVPALLFLAGFSCSEETLAIKAGAQRYVAEHGIAIVTPDTSPRGEGVVDEPDAWDVRIGAGF</sequence>
<comment type="catalytic activity">
    <reaction evidence="5">
        <text>S-formylglutathione + H2O = formate + glutathione + H(+)</text>
        <dbReference type="Rhea" id="RHEA:14961"/>
        <dbReference type="ChEBI" id="CHEBI:15377"/>
        <dbReference type="ChEBI" id="CHEBI:15378"/>
        <dbReference type="ChEBI" id="CHEBI:15740"/>
        <dbReference type="ChEBI" id="CHEBI:57688"/>
        <dbReference type="ChEBI" id="CHEBI:57925"/>
        <dbReference type="EC" id="3.1.2.12"/>
    </reaction>
</comment>
<evidence type="ECO:0000256" key="1">
    <source>
        <dbReference type="ARBA" id="ARBA00005622"/>
    </source>
</evidence>
<dbReference type="Proteomes" id="UP000076852">
    <property type="component" value="Chromosome 1"/>
</dbReference>
<name>A0A160FHU8_9BURK</name>
<dbReference type="InterPro" id="IPR014186">
    <property type="entry name" value="S-formylglutathione_hydrol"/>
</dbReference>
<dbReference type="EC" id="3.1.2.12" evidence="2"/>
<evidence type="ECO:0000256" key="3">
    <source>
        <dbReference type="ARBA" id="ARBA00022487"/>
    </source>
</evidence>
<proteinExistence type="inferred from homology"/>
<dbReference type="Gene3D" id="3.40.50.1820">
    <property type="entry name" value="alpha/beta hydrolase"/>
    <property type="match status" value="1"/>
</dbReference>
<dbReference type="InterPro" id="IPR029058">
    <property type="entry name" value="AB_hydrolase_fold"/>
</dbReference>
<protein>
    <recommendedName>
        <fullName evidence="2">S-formylglutathione hydrolase</fullName>
        <ecNumber evidence="2">3.1.2.12</ecNumber>
    </recommendedName>
</protein>
<dbReference type="AlphaFoldDB" id="A0A160FHU8"/>
<gene>
    <name evidence="6" type="ORF">AYM40_04815</name>
</gene>
<dbReference type="EMBL" id="CP014578">
    <property type="protein sequence ID" value="ANB71770.1"/>
    <property type="molecule type" value="Genomic_DNA"/>
</dbReference>
<dbReference type="GO" id="GO:0052689">
    <property type="term" value="F:carboxylic ester hydrolase activity"/>
    <property type="evidence" value="ECO:0007669"/>
    <property type="project" value="UniProtKB-KW"/>
</dbReference>
<dbReference type="STRING" id="1804984.AYM40_04815"/>
<dbReference type="KEGG" id="buz:AYM40_04815"/>
<evidence type="ECO:0000313" key="7">
    <source>
        <dbReference type="Proteomes" id="UP000076852"/>
    </source>
</evidence>
<reference evidence="6 7" key="1">
    <citation type="journal article" date="2016" name="Gene">
        <title>PacBio SMRT assembly of a complex multi-replicon genome reveals chlorocatechol degradative operon in a region of genome plasticity.</title>
        <authorList>
            <person name="Ricker N."/>
            <person name="Shen S.Y."/>
            <person name="Goordial J."/>
            <person name="Jin S."/>
            <person name="Fulthorpe R.R."/>
        </authorList>
    </citation>
    <scope>NUCLEOTIDE SEQUENCE [LARGE SCALE GENOMIC DNA]</scope>
    <source>
        <strain evidence="6 7">OLGA172</strain>
    </source>
</reference>
<dbReference type="GO" id="GO:0018738">
    <property type="term" value="F:S-formylglutathione hydrolase activity"/>
    <property type="evidence" value="ECO:0007669"/>
    <property type="project" value="UniProtKB-EC"/>
</dbReference>
<dbReference type="GO" id="GO:0005829">
    <property type="term" value="C:cytosol"/>
    <property type="evidence" value="ECO:0007669"/>
    <property type="project" value="TreeGrafter"/>
</dbReference>
<evidence type="ECO:0000256" key="2">
    <source>
        <dbReference type="ARBA" id="ARBA00012479"/>
    </source>
</evidence>
<dbReference type="GO" id="GO:0046294">
    <property type="term" value="P:formaldehyde catabolic process"/>
    <property type="evidence" value="ECO:0007669"/>
    <property type="project" value="InterPro"/>
</dbReference>